<dbReference type="Proteomes" id="UP001595607">
    <property type="component" value="Unassembled WGS sequence"/>
</dbReference>
<feature type="region of interest" description="Disordered" evidence="2">
    <location>
        <begin position="1"/>
        <end position="64"/>
    </location>
</feature>
<comment type="similarity">
    <text evidence="1">Belongs to the UPF0337 (CsbD) family.</text>
</comment>
<evidence type="ECO:0000256" key="1">
    <source>
        <dbReference type="ARBA" id="ARBA00009129"/>
    </source>
</evidence>
<feature type="compositionally biased region" description="Basic and acidic residues" evidence="2">
    <location>
        <begin position="33"/>
        <end position="43"/>
    </location>
</feature>
<organism evidence="4 5">
    <name type="scientific">Parvularcula lutaonensis</name>
    <dbReference type="NCBI Taxonomy" id="491923"/>
    <lineage>
        <taxon>Bacteria</taxon>
        <taxon>Pseudomonadati</taxon>
        <taxon>Pseudomonadota</taxon>
        <taxon>Alphaproteobacteria</taxon>
        <taxon>Parvularculales</taxon>
        <taxon>Parvularculaceae</taxon>
        <taxon>Parvularcula</taxon>
    </lineage>
</organism>
<gene>
    <name evidence="4" type="ORF">ACFONP_02355</name>
</gene>
<dbReference type="Pfam" id="PF05532">
    <property type="entry name" value="CsbD"/>
    <property type="match status" value="1"/>
</dbReference>
<keyword evidence="5" id="KW-1185">Reference proteome</keyword>
<dbReference type="SUPFAM" id="SSF69047">
    <property type="entry name" value="Hypothetical protein YjbJ"/>
    <property type="match status" value="1"/>
</dbReference>
<dbReference type="Gene3D" id="1.10.1470.10">
    <property type="entry name" value="YjbJ"/>
    <property type="match status" value="1"/>
</dbReference>
<evidence type="ECO:0000259" key="3">
    <source>
        <dbReference type="Pfam" id="PF05532"/>
    </source>
</evidence>
<dbReference type="InterPro" id="IPR036629">
    <property type="entry name" value="YjbJ_sf"/>
</dbReference>
<dbReference type="RefSeq" id="WP_189572824.1">
    <property type="nucleotide sequence ID" value="NZ_BMXU01000001.1"/>
</dbReference>
<feature type="compositionally biased region" description="Basic and acidic residues" evidence="2">
    <location>
        <begin position="9"/>
        <end position="26"/>
    </location>
</feature>
<feature type="domain" description="CsbD-like" evidence="3">
    <location>
        <begin position="10"/>
        <end position="60"/>
    </location>
</feature>
<evidence type="ECO:0000313" key="5">
    <source>
        <dbReference type="Proteomes" id="UP001595607"/>
    </source>
</evidence>
<dbReference type="EMBL" id="JBHRVA010000002">
    <property type="protein sequence ID" value="MFC3301573.1"/>
    <property type="molecule type" value="Genomic_DNA"/>
</dbReference>
<protein>
    <submittedName>
        <fullName evidence="4">CsbD family protein</fullName>
    </submittedName>
</protein>
<evidence type="ECO:0000313" key="4">
    <source>
        <dbReference type="EMBL" id="MFC3301573.1"/>
    </source>
</evidence>
<sequence>MAHQSATETKAEGAGDKLKGQIKEGIGEATGDDDLKRQGKREQSQGALKKAWGNIKEAFSGSKH</sequence>
<evidence type="ECO:0000256" key="2">
    <source>
        <dbReference type="SAM" id="MobiDB-lite"/>
    </source>
</evidence>
<reference evidence="5" key="1">
    <citation type="journal article" date="2019" name="Int. J. Syst. Evol. Microbiol.">
        <title>The Global Catalogue of Microorganisms (GCM) 10K type strain sequencing project: providing services to taxonomists for standard genome sequencing and annotation.</title>
        <authorList>
            <consortium name="The Broad Institute Genomics Platform"/>
            <consortium name="The Broad Institute Genome Sequencing Center for Infectious Disease"/>
            <person name="Wu L."/>
            <person name="Ma J."/>
        </authorList>
    </citation>
    <scope>NUCLEOTIDE SEQUENCE [LARGE SCALE GENOMIC DNA]</scope>
    <source>
        <strain evidence="5">KCTC 22245</strain>
    </source>
</reference>
<accession>A0ABV7M802</accession>
<dbReference type="InterPro" id="IPR008462">
    <property type="entry name" value="CsbD"/>
</dbReference>
<name>A0ABV7M802_9PROT</name>
<comment type="caution">
    <text evidence="4">The sequence shown here is derived from an EMBL/GenBank/DDBJ whole genome shotgun (WGS) entry which is preliminary data.</text>
</comment>
<proteinExistence type="inferred from homology"/>